<evidence type="ECO:0000256" key="3">
    <source>
        <dbReference type="ARBA" id="ARBA00004322"/>
    </source>
</evidence>
<evidence type="ECO:0000256" key="10">
    <source>
        <dbReference type="ARBA" id="ARBA00023242"/>
    </source>
</evidence>
<sequence length="338" mass="37329">MDVIFAQAIKDSTALRKASVPWNPGEPHGQPYHAFDDAASSWVPQHPSTDTAPTSLTSLTIYTWNIDFMLPGAVARMKAALAHLGGLTREAAPTTAIVIFLQECTPSDLATIAATPWVQERFHITDVDATNWTTTHYGTTTLVDSRLPITAAFRVQYPQTRMDRDALFVDVSLGPRGTRTRLCNTHLESMALDPPFRPAQMQLVARYLHEAHVDAALAAGDFNAIQPFDRTLHVDDGNNLKDAFLELGGKEDSDEGFTWGQQAPTELRTRFGCSRMDKVYFCGRVEVVRLERFGQDVVVAGEEECTQIVALGCEKPWVTDHLGVLAGVRVVSCQMRND</sequence>
<keyword evidence="4" id="KW-0540">Nuclease</keyword>
<evidence type="ECO:0000256" key="2">
    <source>
        <dbReference type="ARBA" id="ARBA00001946"/>
    </source>
</evidence>
<keyword evidence="6" id="KW-0227">DNA damage</keyword>
<keyword evidence="9" id="KW-0234">DNA repair</keyword>
<keyword evidence="7" id="KW-0378">Hydrolase</keyword>
<evidence type="ECO:0000313" key="12">
    <source>
        <dbReference type="EMBL" id="KAF9889074.1"/>
    </source>
</evidence>
<dbReference type="GO" id="GO:0070260">
    <property type="term" value="F:5'-tyrosyl-DNA phosphodiesterase activity"/>
    <property type="evidence" value="ECO:0007669"/>
    <property type="project" value="TreeGrafter"/>
</dbReference>
<comment type="cofactor">
    <cofactor evidence="1">
        <name>Mn(2+)</name>
        <dbReference type="ChEBI" id="CHEBI:29035"/>
    </cofactor>
</comment>
<evidence type="ECO:0000313" key="13">
    <source>
        <dbReference type="Proteomes" id="UP001194746"/>
    </source>
</evidence>
<organism evidence="12 13">
    <name type="scientific">Aspergillus nanangensis</name>
    <dbReference type="NCBI Taxonomy" id="2582783"/>
    <lineage>
        <taxon>Eukaryota</taxon>
        <taxon>Fungi</taxon>
        <taxon>Dikarya</taxon>
        <taxon>Ascomycota</taxon>
        <taxon>Pezizomycotina</taxon>
        <taxon>Eurotiomycetes</taxon>
        <taxon>Eurotiomycetidae</taxon>
        <taxon>Eurotiales</taxon>
        <taxon>Aspergillaceae</taxon>
        <taxon>Aspergillus</taxon>
        <taxon>Aspergillus subgen. Circumdati</taxon>
    </lineage>
</organism>
<comment type="subcellular location">
    <subcellularLocation>
        <location evidence="3">Nucleus</location>
        <location evidence="3">PML body</location>
    </subcellularLocation>
</comment>
<feature type="domain" description="Endonuclease/exonuclease/phosphatase" evidence="11">
    <location>
        <begin position="63"/>
        <end position="321"/>
    </location>
</feature>
<proteinExistence type="predicted"/>
<dbReference type="GO" id="GO:0005737">
    <property type="term" value="C:cytoplasm"/>
    <property type="evidence" value="ECO:0007669"/>
    <property type="project" value="TreeGrafter"/>
</dbReference>
<accession>A0AAD4CM56</accession>
<evidence type="ECO:0000259" key="11">
    <source>
        <dbReference type="Pfam" id="PF03372"/>
    </source>
</evidence>
<evidence type="ECO:0000256" key="6">
    <source>
        <dbReference type="ARBA" id="ARBA00022763"/>
    </source>
</evidence>
<dbReference type="PANTHER" id="PTHR15822">
    <property type="entry name" value="TRAF AND TNF RECEPTOR-ASSOCIATED PROTEIN"/>
    <property type="match status" value="1"/>
</dbReference>
<keyword evidence="13" id="KW-1185">Reference proteome</keyword>
<keyword evidence="8" id="KW-0460">Magnesium</keyword>
<dbReference type="AlphaFoldDB" id="A0AAD4CM56"/>
<reference evidence="12" key="2">
    <citation type="submission" date="2020-02" db="EMBL/GenBank/DDBJ databases">
        <authorList>
            <person name="Gilchrist C.L.M."/>
            <person name="Chooi Y.-H."/>
        </authorList>
    </citation>
    <scope>NUCLEOTIDE SEQUENCE</scope>
    <source>
        <strain evidence="12">MST-FP2251</strain>
    </source>
</reference>
<dbReference type="InterPro" id="IPR005135">
    <property type="entry name" value="Endo/exonuclease/phosphatase"/>
</dbReference>
<dbReference type="InterPro" id="IPR036691">
    <property type="entry name" value="Endo/exonu/phosph_ase_sf"/>
</dbReference>
<dbReference type="GO" id="GO:0003697">
    <property type="term" value="F:single-stranded DNA binding"/>
    <property type="evidence" value="ECO:0007669"/>
    <property type="project" value="TreeGrafter"/>
</dbReference>
<dbReference type="SUPFAM" id="SSF56219">
    <property type="entry name" value="DNase I-like"/>
    <property type="match status" value="1"/>
</dbReference>
<protein>
    <recommendedName>
        <fullName evidence="11">Endonuclease/exonuclease/phosphatase domain-containing protein</fullName>
    </recommendedName>
</protein>
<dbReference type="GO" id="GO:0046872">
    <property type="term" value="F:metal ion binding"/>
    <property type="evidence" value="ECO:0007669"/>
    <property type="project" value="UniProtKB-KW"/>
</dbReference>
<evidence type="ECO:0000256" key="7">
    <source>
        <dbReference type="ARBA" id="ARBA00022801"/>
    </source>
</evidence>
<evidence type="ECO:0000256" key="1">
    <source>
        <dbReference type="ARBA" id="ARBA00001936"/>
    </source>
</evidence>
<dbReference type="CDD" id="cd09080">
    <property type="entry name" value="TDP2"/>
    <property type="match status" value="1"/>
</dbReference>
<dbReference type="Gene3D" id="3.60.10.10">
    <property type="entry name" value="Endonuclease/exonuclease/phosphatase"/>
    <property type="match status" value="1"/>
</dbReference>
<evidence type="ECO:0000256" key="8">
    <source>
        <dbReference type="ARBA" id="ARBA00022842"/>
    </source>
</evidence>
<dbReference type="GO" id="GO:0006302">
    <property type="term" value="P:double-strand break repair"/>
    <property type="evidence" value="ECO:0007669"/>
    <property type="project" value="TreeGrafter"/>
</dbReference>
<dbReference type="InterPro" id="IPR051547">
    <property type="entry name" value="TDP2-like"/>
</dbReference>
<reference evidence="12" key="1">
    <citation type="journal article" date="2019" name="Beilstein J. Org. Chem.">
        <title>Nanangenines: drimane sesquiterpenoids as the dominant metabolite cohort of a novel Australian fungus, Aspergillus nanangensis.</title>
        <authorList>
            <person name="Lacey H.J."/>
            <person name="Gilchrist C.L.M."/>
            <person name="Crombie A."/>
            <person name="Kalaitzis J.A."/>
            <person name="Vuong D."/>
            <person name="Rutledge P.J."/>
            <person name="Turner P."/>
            <person name="Pitt J.I."/>
            <person name="Lacey E."/>
            <person name="Chooi Y.H."/>
            <person name="Piggott A.M."/>
        </authorList>
    </citation>
    <scope>NUCLEOTIDE SEQUENCE</scope>
    <source>
        <strain evidence="12">MST-FP2251</strain>
    </source>
</reference>
<evidence type="ECO:0000256" key="9">
    <source>
        <dbReference type="ARBA" id="ARBA00023204"/>
    </source>
</evidence>
<evidence type="ECO:0000256" key="5">
    <source>
        <dbReference type="ARBA" id="ARBA00022723"/>
    </source>
</evidence>
<dbReference type="GO" id="GO:0004518">
    <property type="term" value="F:nuclease activity"/>
    <property type="evidence" value="ECO:0007669"/>
    <property type="project" value="UniProtKB-KW"/>
</dbReference>
<keyword evidence="10" id="KW-0539">Nucleus</keyword>
<dbReference type="Pfam" id="PF03372">
    <property type="entry name" value="Exo_endo_phos"/>
    <property type="match status" value="1"/>
</dbReference>
<keyword evidence="5" id="KW-0479">Metal-binding</keyword>
<name>A0AAD4CM56_ASPNN</name>
<evidence type="ECO:0000256" key="4">
    <source>
        <dbReference type="ARBA" id="ARBA00022722"/>
    </source>
</evidence>
<dbReference type="EMBL" id="VCAU01000040">
    <property type="protein sequence ID" value="KAF9889074.1"/>
    <property type="molecule type" value="Genomic_DNA"/>
</dbReference>
<comment type="caution">
    <text evidence="12">The sequence shown here is derived from an EMBL/GenBank/DDBJ whole genome shotgun (WGS) entry which is preliminary data.</text>
</comment>
<comment type="cofactor">
    <cofactor evidence="2">
        <name>Mg(2+)</name>
        <dbReference type="ChEBI" id="CHEBI:18420"/>
    </cofactor>
</comment>
<dbReference type="Proteomes" id="UP001194746">
    <property type="component" value="Unassembled WGS sequence"/>
</dbReference>
<gene>
    <name evidence="12" type="ORF">FE257_008051</name>
</gene>
<dbReference type="PANTHER" id="PTHR15822:SF4">
    <property type="entry name" value="TYROSYL-DNA PHOSPHODIESTERASE 2"/>
    <property type="match status" value="1"/>
</dbReference>